<gene>
    <name evidence="3" type="ORF">PGQ11_002621</name>
</gene>
<dbReference type="SUPFAM" id="SSF54495">
    <property type="entry name" value="UBC-like"/>
    <property type="match status" value="1"/>
</dbReference>
<evidence type="ECO:0000256" key="1">
    <source>
        <dbReference type="SAM" id="MobiDB-lite"/>
    </source>
</evidence>
<dbReference type="Gene3D" id="3.10.110.10">
    <property type="entry name" value="Ubiquitin Conjugating Enzyme"/>
    <property type="match status" value="1"/>
</dbReference>
<feature type="domain" description="F-box" evidence="2">
    <location>
        <begin position="234"/>
        <end position="281"/>
    </location>
</feature>
<evidence type="ECO:0000313" key="3">
    <source>
        <dbReference type="EMBL" id="KAK8877675.1"/>
    </source>
</evidence>
<feature type="compositionally biased region" description="Acidic residues" evidence="1">
    <location>
        <begin position="217"/>
        <end position="231"/>
    </location>
</feature>
<keyword evidence="4" id="KW-1185">Reference proteome</keyword>
<reference evidence="3 4" key="1">
    <citation type="journal article" date="2024" name="IMA Fungus">
        <title>Apiospora arundinis, a panoply of carbohydrate-active enzymes and secondary metabolites.</title>
        <authorList>
            <person name="Sorensen T."/>
            <person name="Petersen C."/>
            <person name="Muurmann A.T."/>
            <person name="Christiansen J.V."/>
            <person name="Brundto M.L."/>
            <person name="Overgaard C.K."/>
            <person name="Boysen A.T."/>
            <person name="Wollenberg R.D."/>
            <person name="Larsen T.O."/>
            <person name="Sorensen J.L."/>
            <person name="Nielsen K.L."/>
            <person name="Sondergaard T.E."/>
        </authorList>
    </citation>
    <scope>NUCLEOTIDE SEQUENCE [LARGE SCALE GENOMIC DNA]</scope>
    <source>
        <strain evidence="3 4">AAU 773</strain>
    </source>
</reference>
<proteinExistence type="predicted"/>
<protein>
    <submittedName>
        <fullName evidence="3">SUMO-conjugating enzyme ubc9</fullName>
    </submittedName>
</protein>
<dbReference type="InterPro" id="IPR016135">
    <property type="entry name" value="UBQ-conjugating_enzyme/RWD"/>
</dbReference>
<dbReference type="Pfam" id="PF00179">
    <property type="entry name" value="UQ_con"/>
    <property type="match status" value="1"/>
</dbReference>
<dbReference type="CDD" id="cd00195">
    <property type="entry name" value="UBCc_UEV"/>
    <property type="match status" value="1"/>
</dbReference>
<sequence length="814" mass="90153">MANDSPSKDPRAIQMRQRLLLDIDEMTRKPYPNIHLHVGDDLDHMCLVLSPPGWKPMHLFIESLQEFPMHPPTIRMDSEVYHPNVFGGYICATILNDSRYYTPAYTLQGIAIQLLSFFGSDKIEQDYGGVSVDLKEYRGMKQNFSYSGPFVGCERCGFKIGEGSTQVNKLGNSRNRDASGAMQFHRHNTETSAPALATFNRWSQLEAAANHHPSDSTEADEEEEEEEEGNEDGPFAINGLPNEILLQILEELDDFEDLTSLARAWPRVSALIAEHDVVRQRELQCFVTKKTYRDPGVKLGVGVSTDHRGGELASEFDLVSQQAFALGTRASVQNIPFARWLPLPISHRHWDAVRHNAKASLQRLKEHVKLQNPTNAQVLYSFMNDIVVKLNLVNADDNKNDNNNNGYYNSFNSSASTLRHASEKAIESYFHLFHLLVCLATENPEIVTQANALINNFLKGNRDKSHCPNLGHLLVALLVSDVPVTDELRRAIIKEAITRNVVWLLNPVNSRGRGNDSNKKSYPELAYLEPDEVSAYRLDKTFQGSRTSYRLLMFSELFRRTARPYTATTRGSNSPNPAPATLAETRDALFRRHGAPPPGAAARLASEVRRLHTINDFPAFMREMGLSPSQIPNAAQFTAILRKTVHASVQQGYSRWTLPQTDALALRLRRECEPTVGIPKVLAEMVREAPHLPRVSLQGVSFFPDRDNGGRRGSPRARGGRGGSSRNGSATPPSPPSPPVQGVAWPRRGDADTTTTATPNTFAALSEQPDVPSSPTPAAGAGRSNNAQRSNRGGGGGGRLYQAPKRGGHRRGGM</sequence>
<feature type="region of interest" description="Disordered" evidence="1">
    <location>
        <begin position="699"/>
        <end position="814"/>
    </location>
</feature>
<feature type="compositionally biased region" description="Low complexity" evidence="1">
    <location>
        <begin position="752"/>
        <end position="764"/>
    </location>
</feature>
<comment type="caution">
    <text evidence="3">The sequence shown here is derived from an EMBL/GenBank/DDBJ whole genome shotgun (WGS) entry which is preliminary data.</text>
</comment>
<feature type="region of interest" description="Disordered" evidence="1">
    <location>
        <begin position="207"/>
        <end position="237"/>
    </location>
</feature>
<evidence type="ECO:0000313" key="4">
    <source>
        <dbReference type="Proteomes" id="UP001390339"/>
    </source>
</evidence>
<dbReference type="Proteomes" id="UP001390339">
    <property type="component" value="Unassembled WGS sequence"/>
</dbReference>
<dbReference type="EMBL" id="JAPCWZ010000002">
    <property type="protein sequence ID" value="KAK8877675.1"/>
    <property type="molecule type" value="Genomic_DNA"/>
</dbReference>
<dbReference type="PROSITE" id="PS50181">
    <property type="entry name" value="FBOX"/>
    <property type="match status" value="1"/>
</dbReference>
<organism evidence="3 4">
    <name type="scientific">Apiospora arundinis</name>
    <dbReference type="NCBI Taxonomy" id="335852"/>
    <lineage>
        <taxon>Eukaryota</taxon>
        <taxon>Fungi</taxon>
        <taxon>Dikarya</taxon>
        <taxon>Ascomycota</taxon>
        <taxon>Pezizomycotina</taxon>
        <taxon>Sordariomycetes</taxon>
        <taxon>Xylariomycetidae</taxon>
        <taxon>Amphisphaeriales</taxon>
        <taxon>Apiosporaceae</taxon>
        <taxon>Apiospora</taxon>
    </lineage>
</organism>
<evidence type="ECO:0000259" key="2">
    <source>
        <dbReference type="PROSITE" id="PS50181"/>
    </source>
</evidence>
<feature type="compositionally biased region" description="Low complexity" evidence="1">
    <location>
        <begin position="781"/>
        <end position="791"/>
    </location>
</feature>
<name>A0ABR2JKU9_9PEZI</name>
<accession>A0ABR2JKU9</accession>
<dbReference type="InterPro" id="IPR001810">
    <property type="entry name" value="F-box_dom"/>
</dbReference>
<dbReference type="InterPro" id="IPR000608">
    <property type="entry name" value="UBC"/>
</dbReference>